<dbReference type="RefSeq" id="WP_250194309.1">
    <property type="nucleotide sequence ID" value="NZ_CP097635.1"/>
</dbReference>
<protein>
    <submittedName>
        <fullName evidence="1">Uncharacterized protein</fullName>
    </submittedName>
</protein>
<proteinExistence type="predicted"/>
<accession>A0ABY4S488</accession>
<evidence type="ECO:0000313" key="1">
    <source>
        <dbReference type="EMBL" id="URI06044.1"/>
    </source>
</evidence>
<name>A0ABY4S488_AQUTE</name>
<sequence length="84" mass="8912">MTASTPSLPLPLPLLGETLAAHGFDAGDFEFEQDPEPDLSAALGLQDSLLLVRRRSTGAVRFYLGASWYSAVVSDLATGEFGRA</sequence>
<reference evidence="1" key="1">
    <citation type="submission" date="2022-05" db="EMBL/GenBank/DDBJ databases">
        <title>An RpoN-dependent PEP-CTERM gene is involved in floc formation of an Aquincola tertiaricarbonis strain.</title>
        <authorList>
            <person name="Qiu D."/>
            <person name="Xia M."/>
        </authorList>
    </citation>
    <scope>NUCLEOTIDE SEQUENCE</scope>
    <source>
        <strain evidence="1">RN12</strain>
    </source>
</reference>
<dbReference type="Proteomes" id="UP001056201">
    <property type="component" value="Chromosome 1"/>
</dbReference>
<keyword evidence="2" id="KW-1185">Reference proteome</keyword>
<evidence type="ECO:0000313" key="2">
    <source>
        <dbReference type="Proteomes" id="UP001056201"/>
    </source>
</evidence>
<gene>
    <name evidence="1" type="ORF">MW290_08865</name>
</gene>
<organism evidence="1 2">
    <name type="scientific">Aquincola tertiaricarbonis</name>
    <dbReference type="NCBI Taxonomy" id="391953"/>
    <lineage>
        <taxon>Bacteria</taxon>
        <taxon>Pseudomonadati</taxon>
        <taxon>Pseudomonadota</taxon>
        <taxon>Betaproteobacteria</taxon>
        <taxon>Burkholderiales</taxon>
        <taxon>Sphaerotilaceae</taxon>
        <taxon>Aquincola</taxon>
    </lineage>
</organism>
<dbReference type="EMBL" id="CP097635">
    <property type="protein sequence ID" value="URI06044.1"/>
    <property type="molecule type" value="Genomic_DNA"/>
</dbReference>